<feature type="domain" description="Integrase zinc-binding" evidence="1">
    <location>
        <begin position="44"/>
        <end position="83"/>
    </location>
</feature>
<gene>
    <name evidence="2" type="ORF">CR513_50496</name>
</gene>
<dbReference type="OrthoDB" id="1430228at2759"/>
<keyword evidence="3" id="KW-1185">Reference proteome</keyword>
<accession>A0A371EW86</accession>
<proteinExistence type="predicted"/>
<evidence type="ECO:0000313" key="2">
    <source>
        <dbReference type="EMBL" id="RDX70281.1"/>
    </source>
</evidence>
<dbReference type="EMBL" id="QJKJ01011761">
    <property type="protein sequence ID" value="RDX70281.1"/>
    <property type="molecule type" value="Genomic_DNA"/>
</dbReference>
<name>A0A371EW86_MUCPR</name>
<organism evidence="2 3">
    <name type="scientific">Mucuna pruriens</name>
    <name type="common">Velvet bean</name>
    <name type="synonym">Dolichos pruriens</name>
    <dbReference type="NCBI Taxonomy" id="157652"/>
    <lineage>
        <taxon>Eukaryota</taxon>
        <taxon>Viridiplantae</taxon>
        <taxon>Streptophyta</taxon>
        <taxon>Embryophyta</taxon>
        <taxon>Tracheophyta</taxon>
        <taxon>Spermatophyta</taxon>
        <taxon>Magnoliopsida</taxon>
        <taxon>eudicotyledons</taxon>
        <taxon>Gunneridae</taxon>
        <taxon>Pentapetalae</taxon>
        <taxon>rosids</taxon>
        <taxon>fabids</taxon>
        <taxon>Fabales</taxon>
        <taxon>Fabaceae</taxon>
        <taxon>Papilionoideae</taxon>
        <taxon>50 kb inversion clade</taxon>
        <taxon>NPAAA clade</taxon>
        <taxon>indigoferoid/millettioid clade</taxon>
        <taxon>Phaseoleae</taxon>
        <taxon>Mucuna</taxon>
    </lineage>
</organism>
<comment type="caution">
    <text evidence="2">The sequence shown here is derived from an EMBL/GenBank/DDBJ whole genome shotgun (WGS) entry which is preliminary data.</text>
</comment>
<evidence type="ECO:0000313" key="3">
    <source>
        <dbReference type="Proteomes" id="UP000257109"/>
    </source>
</evidence>
<evidence type="ECO:0000259" key="1">
    <source>
        <dbReference type="Pfam" id="PF17921"/>
    </source>
</evidence>
<dbReference type="AlphaFoldDB" id="A0A371EW86"/>
<protein>
    <recommendedName>
        <fullName evidence="1">Integrase zinc-binding domain-containing protein</fullName>
    </recommendedName>
</protein>
<dbReference type="Pfam" id="PF17921">
    <property type="entry name" value="Integrase_H2C2"/>
    <property type="match status" value="1"/>
</dbReference>
<dbReference type="PANTHER" id="PTHR48475">
    <property type="entry name" value="RIBONUCLEASE H"/>
    <property type="match status" value="1"/>
</dbReference>
<dbReference type="PANTHER" id="PTHR48475:SF2">
    <property type="entry name" value="RIBONUCLEASE H"/>
    <property type="match status" value="1"/>
</dbReference>
<feature type="non-terminal residue" evidence="2">
    <location>
        <position position="1"/>
    </location>
</feature>
<sequence length="243" mass="28122">MAPFLRYLRDEHLPDDLHDAKRIAREVSRYALVDQHLYRRGMCGTHIGSRTLVSKIARAGYYWPTLKADCAEYVRKCDKCQRYAEIHKAPLERLHSVTSTWLFHKWGAKATNKVILRELRKRLKETKGRWAEELPQVLWSDPNSPNSILAARASTKEYLTYLCRALKVPSTPSCLTFEALEEICFLISNRLTTQSLVSLKPIRGTYRRIQDNHRWGSRSSLCGHPGVSPVQHRQGNYRCSQLT</sequence>
<dbReference type="InterPro" id="IPR041588">
    <property type="entry name" value="Integrase_H2C2"/>
</dbReference>
<reference evidence="2" key="1">
    <citation type="submission" date="2018-05" db="EMBL/GenBank/DDBJ databases">
        <title>Draft genome of Mucuna pruriens seed.</title>
        <authorList>
            <person name="Nnadi N.E."/>
            <person name="Vos R."/>
            <person name="Hasami M.H."/>
            <person name="Devisetty U.K."/>
            <person name="Aguiy J.C."/>
        </authorList>
    </citation>
    <scope>NUCLEOTIDE SEQUENCE [LARGE SCALE GENOMIC DNA]</scope>
    <source>
        <strain evidence="2">JCA_2017</strain>
    </source>
</reference>
<dbReference type="Gene3D" id="1.10.340.70">
    <property type="match status" value="1"/>
</dbReference>
<dbReference type="Proteomes" id="UP000257109">
    <property type="component" value="Unassembled WGS sequence"/>
</dbReference>